<evidence type="ECO:0000313" key="4">
    <source>
        <dbReference type="EMBL" id="CAK7212896.1"/>
    </source>
</evidence>
<dbReference type="InterPro" id="IPR006076">
    <property type="entry name" value="FAD-dep_OxRdtase"/>
</dbReference>
<organism evidence="4 5">
    <name type="scientific">Sporothrix bragantina</name>
    <dbReference type="NCBI Taxonomy" id="671064"/>
    <lineage>
        <taxon>Eukaryota</taxon>
        <taxon>Fungi</taxon>
        <taxon>Dikarya</taxon>
        <taxon>Ascomycota</taxon>
        <taxon>Pezizomycotina</taxon>
        <taxon>Sordariomycetes</taxon>
        <taxon>Sordariomycetidae</taxon>
        <taxon>Ophiostomatales</taxon>
        <taxon>Ophiostomataceae</taxon>
        <taxon>Sporothrix</taxon>
    </lineage>
</organism>
<keyword evidence="2" id="KW-1133">Transmembrane helix</keyword>
<feature type="transmembrane region" description="Helical" evidence="2">
    <location>
        <begin position="7"/>
        <end position="25"/>
    </location>
</feature>
<protein>
    <recommendedName>
        <fullName evidence="3">FAD dependent oxidoreductase domain-containing protein</fullName>
    </recommendedName>
</protein>
<keyword evidence="1" id="KW-0560">Oxidoreductase</keyword>
<accession>A0ABP0B029</accession>
<evidence type="ECO:0000259" key="3">
    <source>
        <dbReference type="Pfam" id="PF01266"/>
    </source>
</evidence>
<feature type="domain" description="FAD dependent oxidoreductase" evidence="3">
    <location>
        <begin position="7"/>
        <end position="354"/>
    </location>
</feature>
<gene>
    <name evidence="4" type="ORF">SBRCBS47491_001619</name>
</gene>
<dbReference type="Gene3D" id="3.50.50.60">
    <property type="entry name" value="FAD/NAD(P)-binding domain"/>
    <property type="match status" value="1"/>
</dbReference>
<keyword evidence="5" id="KW-1185">Reference proteome</keyword>
<keyword evidence="2" id="KW-0812">Transmembrane</keyword>
<name>A0ABP0B029_9PEZI</name>
<evidence type="ECO:0000313" key="5">
    <source>
        <dbReference type="Proteomes" id="UP001642406"/>
    </source>
</evidence>
<dbReference type="Pfam" id="PF01266">
    <property type="entry name" value="DAO"/>
    <property type="match status" value="1"/>
</dbReference>
<dbReference type="PANTHER" id="PTHR13847:SF289">
    <property type="entry name" value="GLYCINE OXIDASE"/>
    <property type="match status" value="1"/>
</dbReference>
<evidence type="ECO:0000256" key="1">
    <source>
        <dbReference type="ARBA" id="ARBA00023002"/>
    </source>
</evidence>
<dbReference type="SUPFAM" id="SSF51905">
    <property type="entry name" value="FAD/NAD(P)-binding domain"/>
    <property type="match status" value="1"/>
</dbReference>
<evidence type="ECO:0000256" key="2">
    <source>
        <dbReference type="SAM" id="Phobius"/>
    </source>
</evidence>
<dbReference type="Gene3D" id="3.30.9.10">
    <property type="entry name" value="D-Amino Acid Oxidase, subunit A, domain 2"/>
    <property type="match status" value="1"/>
</dbReference>
<proteinExistence type="predicted"/>
<dbReference type="EMBL" id="CAWUHC010000009">
    <property type="protein sequence ID" value="CAK7212896.1"/>
    <property type="molecule type" value="Genomic_DNA"/>
</dbReference>
<comment type="caution">
    <text evidence="4">The sequence shown here is derived from an EMBL/GenBank/DDBJ whole genome shotgun (WGS) entry which is preliminary data.</text>
</comment>
<dbReference type="InterPro" id="IPR036188">
    <property type="entry name" value="FAD/NAD-bd_sf"/>
</dbReference>
<sequence length="375" mass="40196">MTIDKPHVIVVGAGIVGASIAWHLAAKHNQTVTVTVVAPDIAGGGTATPNSFAWLNANFNNARPYFDVRHRSMKHWHNMIDQIPGLSELARWNGNVQWQQDEADLANHIKQHASWGYKTEKITNDEVLHREPWLVETCLPAWGWAASLPEDGSIEPALAARTMIADACAHGATVREETVERLLFEDGKIVGVVTPNGPIKADHVVLAAGLGTVSLAAAVGVTVPVHSRPGLIVHSKPVATRLLNGLAISNGPHMRQTVQGRIIAGRHYSGGSPTTDPAAEAQVFFKKVQAMFRSDLDGLPCPPLELDFYTVGYRPDPEDGLPILGDSGKPGLTLAVMHSGVTLAAFVGQTLSDLVATGTKDKALDQFALSRFNKV</sequence>
<dbReference type="Proteomes" id="UP001642406">
    <property type="component" value="Unassembled WGS sequence"/>
</dbReference>
<keyword evidence="2" id="KW-0472">Membrane</keyword>
<dbReference type="PANTHER" id="PTHR13847">
    <property type="entry name" value="SARCOSINE DEHYDROGENASE-RELATED"/>
    <property type="match status" value="1"/>
</dbReference>
<reference evidence="4 5" key="1">
    <citation type="submission" date="2024-01" db="EMBL/GenBank/DDBJ databases">
        <authorList>
            <person name="Allen C."/>
            <person name="Tagirdzhanova G."/>
        </authorList>
    </citation>
    <scope>NUCLEOTIDE SEQUENCE [LARGE SCALE GENOMIC DNA]</scope>
</reference>